<protein>
    <recommendedName>
        <fullName evidence="2">AB hydrolase-1 domain-containing protein</fullName>
    </recommendedName>
</protein>
<reference evidence="1" key="1">
    <citation type="journal article" date="2015" name="Nature">
        <title>Complex archaea that bridge the gap between prokaryotes and eukaryotes.</title>
        <authorList>
            <person name="Spang A."/>
            <person name="Saw J.H."/>
            <person name="Jorgensen S.L."/>
            <person name="Zaremba-Niedzwiedzka K."/>
            <person name="Martijn J."/>
            <person name="Lind A.E."/>
            <person name="van Eijk R."/>
            <person name="Schleper C."/>
            <person name="Guy L."/>
            <person name="Ettema T.J."/>
        </authorList>
    </citation>
    <scope>NUCLEOTIDE SEQUENCE</scope>
</reference>
<dbReference type="SUPFAM" id="SSF53474">
    <property type="entry name" value="alpha/beta-Hydrolases"/>
    <property type="match status" value="1"/>
</dbReference>
<feature type="non-terminal residue" evidence="1">
    <location>
        <position position="1"/>
    </location>
</feature>
<sequence length="155" mass="17670">FRKGDPEKEGKRAITATARRNHGLLGRNEIPDLPRDDDVVTEEDLSIYVAALARNGFYGPSSWYMNHLVNAEYAQKSQNGGYLDMPVLFLAAQYDSVCECTHSRLAEPMRTYCRKLTEETIRSGHWMAQERPVEVNAALVKWLATEVTGEWPRPR</sequence>
<dbReference type="EMBL" id="LAZR01018957">
    <property type="protein sequence ID" value="KKL94318.1"/>
    <property type="molecule type" value="Genomic_DNA"/>
</dbReference>
<evidence type="ECO:0000313" key="1">
    <source>
        <dbReference type="EMBL" id="KKL94318.1"/>
    </source>
</evidence>
<proteinExistence type="predicted"/>
<name>A0A0F9G6K0_9ZZZZ</name>
<evidence type="ECO:0008006" key="2">
    <source>
        <dbReference type="Google" id="ProtNLM"/>
    </source>
</evidence>
<dbReference type="InterPro" id="IPR029058">
    <property type="entry name" value="AB_hydrolase_fold"/>
</dbReference>
<accession>A0A0F9G6K0</accession>
<gene>
    <name evidence="1" type="ORF">LCGC14_1865900</name>
</gene>
<dbReference type="Gene3D" id="3.40.50.1820">
    <property type="entry name" value="alpha/beta hydrolase"/>
    <property type="match status" value="1"/>
</dbReference>
<organism evidence="1">
    <name type="scientific">marine sediment metagenome</name>
    <dbReference type="NCBI Taxonomy" id="412755"/>
    <lineage>
        <taxon>unclassified sequences</taxon>
        <taxon>metagenomes</taxon>
        <taxon>ecological metagenomes</taxon>
    </lineage>
</organism>
<comment type="caution">
    <text evidence="1">The sequence shown here is derived from an EMBL/GenBank/DDBJ whole genome shotgun (WGS) entry which is preliminary data.</text>
</comment>
<dbReference type="AlphaFoldDB" id="A0A0F9G6K0"/>